<keyword evidence="3" id="KW-1185">Reference proteome</keyword>
<keyword evidence="1" id="KW-0472">Membrane</keyword>
<dbReference type="Proteomes" id="UP000663870">
    <property type="component" value="Unassembled WGS sequence"/>
</dbReference>
<dbReference type="EMBL" id="CAJNOL010001444">
    <property type="protein sequence ID" value="CAF1360827.1"/>
    <property type="molecule type" value="Genomic_DNA"/>
</dbReference>
<accession>A0A815I651</accession>
<feature type="transmembrane region" description="Helical" evidence="1">
    <location>
        <begin position="20"/>
        <end position="42"/>
    </location>
</feature>
<evidence type="ECO:0000256" key="1">
    <source>
        <dbReference type="SAM" id="Phobius"/>
    </source>
</evidence>
<evidence type="ECO:0000313" key="2">
    <source>
        <dbReference type="EMBL" id="CAF1360827.1"/>
    </source>
</evidence>
<gene>
    <name evidence="2" type="ORF">JXQ802_LOCUS32614</name>
</gene>
<dbReference type="AlphaFoldDB" id="A0A815I651"/>
<sequence length="180" mass="20479">MLITIASTNVLRIFNGMDLYYLNLLFSLFLMLINYSSIINAYDFQCLTCDNFVDGPGCGEFTKEIPVRTCRTFCYFAIINNRSLLLSPSSSSSISKRELLPIPLTRAIRDCSPYDDMSIEGNILLESKLGSLSSSLSSSHIDIIIIKRCNSEQCNNDFYVKSDEFLFGTKHVLRKKRKEH</sequence>
<comment type="caution">
    <text evidence="2">The sequence shown here is derived from an EMBL/GenBank/DDBJ whole genome shotgun (WGS) entry which is preliminary data.</text>
</comment>
<name>A0A815I651_9BILA</name>
<keyword evidence="1" id="KW-0812">Transmembrane</keyword>
<protein>
    <submittedName>
        <fullName evidence="2">Uncharacterized protein</fullName>
    </submittedName>
</protein>
<reference evidence="2" key="1">
    <citation type="submission" date="2021-02" db="EMBL/GenBank/DDBJ databases">
        <authorList>
            <person name="Nowell W R."/>
        </authorList>
    </citation>
    <scope>NUCLEOTIDE SEQUENCE</scope>
</reference>
<evidence type="ECO:0000313" key="3">
    <source>
        <dbReference type="Proteomes" id="UP000663870"/>
    </source>
</evidence>
<organism evidence="2 3">
    <name type="scientific">Rotaria sordida</name>
    <dbReference type="NCBI Taxonomy" id="392033"/>
    <lineage>
        <taxon>Eukaryota</taxon>
        <taxon>Metazoa</taxon>
        <taxon>Spiralia</taxon>
        <taxon>Gnathifera</taxon>
        <taxon>Rotifera</taxon>
        <taxon>Eurotatoria</taxon>
        <taxon>Bdelloidea</taxon>
        <taxon>Philodinida</taxon>
        <taxon>Philodinidae</taxon>
        <taxon>Rotaria</taxon>
    </lineage>
</organism>
<keyword evidence="1" id="KW-1133">Transmembrane helix</keyword>
<proteinExistence type="predicted"/>